<organism evidence="1 2">
    <name type="scientific">Halobacillus andaensis</name>
    <dbReference type="NCBI Taxonomy" id="1176239"/>
    <lineage>
        <taxon>Bacteria</taxon>
        <taxon>Bacillati</taxon>
        <taxon>Bacillota</taxon>
        <taxon>Bacilli</taxon>
        <taxon>Bacillales</taxon>
        <taxon>Bacillaceae</taxon>
        <taxon>Halobacillus</taxon>
    </lineage>
</organism>
<evidence type="ECO:0000313" key="1">
    <source>
        <dbReference type="EMBL" id="GGF28588.1"/>
    </source>
</evidence>
<sequence>MLGFQLCQEDDKKVTKILKGGFDVEEIFFKVISRNIIFLFSFFSDRAKHFIGCTGKIRAGTKQEGRSAA</sequence>
<name>A0A917EZD1_HALAA</name>
<reference evidence="1" key="2">
    <citation type="submission" date="2020-09" db="EMBL/GenBank/DDBJ databases">
        <authorList>
            <person name="Sun Q."/>
            <person name="Zhou Y."/>
        </authorList>
    </citation>
    <scope>NUCLEOTIDE SEQUENCE</scope>
    <source>
        <strain evidence="1">CGMCC 1.12153</strain>
    </source>
</reference>
<keyword evidence="2" id="KW-1185">Reference proteome</keyword>
<accession>A0A917EZD1</accession>
<dbReference type="Proteomes" id="UP000660110">
    <property type="component" value="Unassembled WGS sequence"/>
</dbReference>
<comment type="caution">
    <text evidence="1">The sequence shown here is derived from an EMBL/GenBank/DDBJ whole genome shotgun (WGS) entry which is preliminary data.</text>
</comment>
<protein>
    <submittedName>
        <fullName evidence="1">Uncharacterized protein</fullName>
    </submittedName>
</protein>
<dbReference type="EMBL" id="BMEL01000004">
    <property type="protein sequence ID" value="GGF28588.1"/>
    <property type="molecule type" value="Genomic_DNA"/>
</dbReference>
<dbReference type="AlphaFoldDB" id="A0A917EZD1"/>
<evidence type="ECO:0000313" key="2">
    <source>
        <dbReference type="Proteomes" id="UP000660110"/>
    </source>
</evidence>
<gene>
    <name evidence="1" type="ORF">GCM10010954_29570</name>
</gene>
<proteinExistence type="predicted"/>
<reference evidence="1" key="1">
    <citation type="journal article" date="2014" name="Int. J. Syst. Evol. Microbiol.">
        <title>Complete genome sequence of Corynebacterium casei LMG S-19264T (=DSM 44701T), isolated from a smear-ripened cheese.</title>
        <authorList>
            <consortium name="US DOE Joint Genome Institute (JGI-PGF)"/>
            <person name="Walter F."/>
            <person name="Albersmeier A."/>
            <person name="Kalinowski J."/>
            <person name="Ruckert C."/>
        </authorList>
    </citation>
    <scope>NUCLEOTIDE SEQUENCE</scope>
    <source>
        <strain evidence="1">CGMCC 1.12153</strain>
    </source>
</reference>